<proteinExistence type="predicted"/>
<dbReference type="CDD" id="cd02440">
    <property type="entry name" value="AdoMet_MTases"/>
    <property type="match status" value="1"/>
</dbReference>
<keyword evidence="2 4" id="KW-0808">Transferase</keyword>
<dbReference type="Proteomes" id="UP000298213">
    <property type="component" value="Unassembled WGS sequence"/>
</dbReference>
<dbReference type="AlphaFoldDB" id="A0A4Y8ZQS3"/>
<dbReference type="GO" id="GO:0032259">
    <property type="term" value="P:methylation"/>
    <property type="evidence" value="ECO:0007669"/>
    <property type="project" value="UniProtKB-KW"/>
</dbReference>
<dbReference type="Pfam" id="PF13489">
    <property type="entry name" value="Methyltransf_23"/>
    <property type="match status" value="1"/>
</dbReference>
<dbReference type="Gene3D" id="3.40.50.150">
    <property type="entry name" value="Vaccinia Virus protein VP39"/>
    <property type="match status" value="1"/>
</dbReference>
<keyword evidence="5" id="KW-1185">Reference proteome</keyword>
<keyword evidence="1 4" id="KW-0489">Methyltransferase</keyword>
<protein>
    <submittedName>
        <fullName evidence="4">Class I SAM-dependent methyltransferase</fullName>
    </submittedName>
</protein>
<keyword evidence="3" id="KW-0949">S-adenosyl-L-methionine</keyword>
<evidence type="ECO:0000313" key="5">
    <source>
        <dbReference type="Proteomes" id="UP000298213"/>
    </source>
</evidence>
<name>A0A4Y8ZQS3_9SPHN</name>
<dbReference type="PANTHER" id="PTHR43464:SF19">
    <property type="entry name" value="UBIQUINONE BIOSYNTHESIS O-METHYLTRANSFERASE, MITOCHONDRIAL"/>
    <property type="match status" value="1"/>
</dbReference>
<comment type="caution">
    <text evidence="4">The sequence shown here is derived from an EMBL/GenBank/DDBJ whole genome shotgun (WGS) entry which is preliminary data.</text>
</comment>
<evidence type="ECO:0000256" key="3">
    <source>
        <dbReference type="ARBA" id="ARBA00022691"/>
    </source>
</evidence>
<dbReference type="RefSeq" id="WP_135088165.1">
    <property type="nucleotide sequence ID" value="NZ_SPDV01000030.1"/>
</dbReference>
<dbReference type="SUPFAM" id="SSF53335">
    <property type="entry name" value="S-adenosyl-L-methionine-dependent methyltransferases"/>
    <property type="match status" value="1"/>
</dbReference>
<gene>
    <name evidence="4" type="ORF">E2493_14860</name>
</gene>
<reference evidence="4 5" key="1">
    <citation type="submission" date="2019-03" db="EMBL/GenBank/DDBJ databases">
        <title>Genome sequence of Sphingomonas sp. 17J27-24.</title>
        <authorList>
            <person name="Kim M."/>
            <person name="Maeng S."/>
            <person name="Sathiyaraj S."/>
        </authorList>
    </citation>
    <scope>NUCLEOTIDE SEQUENCE [LARGE SCALE GENOMIC DNA]</scope>
    <source>
        <strain evidence="4 5">17J27-24</strain>
    </source>
</reference>
<dbReference type="InterPro" id="IPR029063">
    <property type="entry name" value="SAM-dependent_MTases_sf"/>
</dbReference>
<evidence type="ECO:0000313" key="4">
    <source>
        <dbReference type="EMBL" id="TFI57485.1"/>
    </source>
</evidence>
<dbReference type="GO" id="GO:0008168">
    <property type="term" value="F:methyltransferase activity"/>
    <property type="evidence" value="ECO:0007669"/>
    <property type="project" value="UniProtKB-KW"/>
</dbReference>
<dbReference type="OrthoDB" id="9777638at2"/>
<sequence length="246" mass="26403">MTGSLPPLAIGAAMRWDMVRRLLPASPGDLLEIGCGQGGFAVRLAARSRSFLGLEPDRRSFATAHGRLPGAILNITADDLPAGRLFDTVCAFEVIEHLPDDKGALASWVARVRPGGTLFLSAPAYASRLGASDAMAGHYRRYDPADMARLMTEAGLVDVTVRVYGGPLSWVLEMLRNGLAKLILARSQGASFDERTAGSGRFLQPGSGLFWRTLQVVIRPLLLVQHVFPNRGVALVAMGRRPAETA</sequence>
<dbReference type="EMBL" id="SPDV01000030">
    <property type="protein sequence ID" value="TFI57485.1"/>
    <property type="molecule type" value="Genomic_DNA"/>
</dbReference>
<dbReference type="PANTHER" id="PTHR43464">
    <property type="entry name" value="METHYLTRANSFERASE"/>
    <property type="match status" value="1"/>
</dbReference>
<accession>A0A4Y8ZQS3</accession>
<evidence type="ECO:0000256" key="2">
    <source>
        <dbReference type="ARBA" id="ARBA00022679"/>
    </source>
</evidence>
<evidence type="ECO:0000256" key="1">
    <source>
        <dbReference type="ARBA" id="ARBA00022603"/>
    </source>
</evidence>
<organism evidence="4 5">
    <name type="scientific">Sphingomonas parva</name>
    <dbReference type="NCBI Taxonomy" id="2555898"/>
    <lineage>
        <taxon>Bacteria</taxon>
        <taxon>Pseudomonadati</taxon>
        <taxon>Pseudomonadota</taxon>
        <taxon>Alphaproteobacteria</taxon>
        <taxon>Sphingomonadales</taxon>
        <taxon>Sphingomonadaceae</taxon>
        <taxon>Sphingomonas</taxon>
    </lineage>
</organism>